<evidence type="ECO:0000313" key="4">
    <source>
        <dbReference type="Proteomes" id="UP001205740"/>
    </source>
</evidence>
<comment type="caution">
    <text evidence="3">The sequence shown here is derived from an EMBL/GenBank/DDBJ whole genome shotgun (WGS) entry which is preliminary data.</text>
</comment>
<organism evidence="3 4">
    <name type="scientific">Williamsia serinedens</name>
    <dbReference type="NCBI Taxonomy" id="391736"/>
    <lineage>
        <taxon>Bacteria</taxon>
        <taxon>Bacillati</taxon>
        <taxon>Actinomycetota</taxon>
        <taxon>Actinomycetes</taxon>
        <taxon>Mycobacteriales</taxon>
        <taxon>Nocardiaceae</taxon>
        <taxon>Williamsia</taxon>
    </lineage>
</organism>
<dbReference type="EMBL" id="JAMTCG010000004">
    <property type="protein sequence ID" value="MCP2161223.1"/>
    <property type="molecule type" value="Genomic_DNA"/>
</dbReference>
<keyword evidence="2" id="KW-0472">Membrane</keyword>
<dbReference type="RefSeq" id="WP_253654802.1">
    <property type="nucleotide sequence ID" value="NZ_BAAAOE010000002.1"/>
</dbReference>
<feature type="compositionally biased region" description="Polar residues" evidence="1">
    <location>
        <begin position="138"/>
        <end position="148"/>
    </location>
</feature>
<keyword evidence="4" id="KW-1185">Reference proteome</keyword>
<name>A0ABT1H3T7_9NOCA</name>
<keyword evidence="2" id="KW-0812">Transmembrane</keyword>
<evidence type="ECO:0000256" key="2">
    <source>
        <dbReference type="SAM" id="Phobius"/>
    </source>
</evidence>
<feature type="compositionally biased region" description="Low complexity" evidence="1">
    <location>
        <begin position="65"/>
        <end position="126"/>
    </location>
</feature>
<evidence type="ECO:0000313" key="3">
    <source>
        <dbReference type="EMBL" id="MCP2161223.1"/>
    </source>
</evidence>
<feature type="transmembrane region" description="Helical" evidence="2">
    <location>
        <begin position="32"/>
        <end position="51"/>
    </location>
</feature>
<feature type="region of interest" description="Disordered" evidence="1">
    <location>
        <begin position="63"/>
        <end position="148"/>
    </location>
</feature>
<gene>
    <name evidence="3" type="ORF">LX12_002418</name>
</gene>
<keyword evidence="2" id="KW-1133">Transmembrane helix</keyword>
<sequence>MSPDDQSRTPTDPDAHRSLWSRIPRHLLGGRVRTTTAVMVLLFVGLLALYGQRVDHYAQVDADRAAASTAPRTTPSTTEDYVPETTTTRRSTSSSVPSSTSVTPTTTGTDEGSTGTETVPTTTTGGLQFPTIPGLQFPGQTPTTTPAR</sequence>
<accession>A0ABT1H3T7</accession>
<proteinExistence type="predicted"/>
<dbReference type="Proteomes" id="UP001205740">
    <property type="component" value="Unassembled WGS sequence"/>
</dbReference>
<reference evidence="3 4" key="1">
    <citation type="submission" date="2022-06" db="EMBL/GenBank/DDBJ databases">
        <title>Genomic Encyclopedia of Archaeal and Bacterial Type Strains, Phase II (KMG-II): from individual species to whole genera.</title>
        <authorList>
            <person name="Goeker M."/>
        </authorList>
    </citation>
    <scope>NUCLEOTIDE SEQUENCE [LARGE SCALE GENOMIC DNA]</scope>
    <source>
        <strain evidence="3 4">DSM 45037</strain>
    </source>
</reference>
<protein>
    <submittedName>
        <fullName evidence="3">Uncharacterized protein</fullName>
    </submittedName>
</protein>
<evidence type="ECO:0000256" key="1">
    <source>
        <dbReference type="SAM" id="MobiDB-lite"/>
    </source>
</evidence>